<evidence type="ECO:0000313" key="3">
    <source>
        <dbReference type="Proteomes" id="UP000017746"/>
    </source>
</evidence>
<gene>
    <name evidence="2" type="ORF">AFR_24180</name>
</gene>
<evidence type="ECO:0000313" key="2">
    <source>
        <dbReference type="EMBL" id="AGZ43104.1"/>
    </source>
</evidence>
<name>U5W1X5_9ACTN</name>
<organism evidence="2 3">
    <name type="scientific">Actinoplanes friuliensis DSM 7358</name>
    <dbReference type="NCBI Taxonomy" id="1246995"/>
    <lineage>
        <taxon>Bacteria</taxon>
        <taxon>Bacillati</taxon>
        <taxon>Actinomycetota</taxon>
        <taxon>Actinomycetes</taxon>
        <taxon>Micromonosporales</taxon>
        <taxon>Micromonosporaceae</taxon>
        <taxon>Actinoplanes</taxon>
    </lineage>
</organism>
<dbReference type="STRING" id="1246995.AFR_24180"/>
<evidence type="ECO:0000259" key="1">
    <source>
        <dbReference type="Pfam" id="PF01636"/>
    </source>
</evidence>
<dbReference type="AlphaFoldDB" id="U5W1X5"/>
<feature type="domain" description="Aminoglycoside phosphotransferase" evidence="1">
    <location>
        <begin position="31"/>
        <end position="237"/>
    </location>
</feature>
<dbReference type="eggNOG" id="COG2334">
    <property type="taxonomic scope" value="Bacteria"/>
</dbReference>
<dbReference type="InterPro" id="IPR011009">
    <property type="entry name" value="Kinase-like_dom_sf"/>
</dbReference>
<dbReference type="PATRIC" id="fig|1246995.3.peg.4898"/>
<proteinExistence type="predicted"/>
<protein>
    <recommendedName>
        <fullName evidence="1">Aminoglycoside phosphotransferase domain-containing protein</fullName>
    </recommendedName>
</protein>
<dbReference type="Proteomes" id="UP000017746">
    <property type="component" value="Chromosome"/>
</dbReference>
<dbReference type="HOGENOM" id="CLU_071231_0_0_11"/>
<dbReference type="InterPro" id="IPR002575">
    <property type="entry name" value="Aminoglycoside_PTrfase"/>
</dbReference>
<dbReference type="SUPFAM" id="SSF56112">
    <property type="entry name" value="Protein kinase-like (PK-like)"/>
    <property type="match status" value="1"/>
</dbReference>
<dbReference type="EMBL" id="CP006272">
    <property type="protein sequence ID" value="AGZ43104.1"/>
    <property type="molecule type" value="Genomic_DNA"/>
</dbReference>
<dbReference type="Pfam" id="PF01636">
    <property type="entry name" value="APH"/>
    <property type="match status" value="1"/>
</dbReference>
<sequence length="291" mass="31076">MRGGNCQGRAVVMAEVVERFGLGRLTAEPVPVPGGLSNDLWQVITEDGAYAVKRMLLNADRPDFVANVEAAYEIERRALHAGVAMPEPVPDPLTGRALSRVREGLFRVHRWADGEPGVGPATDAAELLATIHAAGRPRWDRPEPPWDGTRWGAEIAGLARRVAAAPDRVLVVDSHRDLDPKNTLRRPDGVLLALDWDAAGPAGAVQEAAAVAVDWSDGDPGAFAAALLAYECWGGTPVPREPWVFGGWVAAQGGWLDHQSTHGGDAEVEATLARLQKLDVDQLLRVTPAGS</sequence>
<reference evidence="2 3" key="1">
    <citation type="journal article" date="2014" name="J. Biotechnol.">
        <title>Complete genome sequence of the actinobacterium Actinoplanes friuliensis HAG 010964, producer of the lipopeptide antibiotic friulimycin.</title>
        <authorList>
            <person name="Ruckert C."/>
            <person name="Szczepanowski R."/>
            <person name="Albersmeier A."/>
            <person name="Goesmann A."/>
            <person name="Fischer N."/>
            <person name="Steinkamper A."/>
            <person name="Puhler A."/>
            <person name="Biener R."/>
            <person name="Schwartz D."/>
            <person name="Kalinowski J."/>
        </authorList>
    </citation>
    <scope>NUCLEOTIDE SEQUENCE [LARGE SCALE GENOMIC DNA]</scope>
    <source>
        <strain evidence="2 3">DSM 7358</strain>
    </source>
</reference>
<keyword evidence="3" id="KW-1185">Reference proteome</keyword>
<accession>U5W1X5</accession>
<dbReference type="KEGG" id="afs:AFR_24180"/>